<dbReference type="Pfam" id="PF00857">
    <property type="entry name" value="Isochorismatase"/>
    <property type="match status" value="1"/>
</dbReference>
<feature type="compositionally biased region" description="Polar residues" evidence="2">
    <location>
        <begin position="1323"/>
        <end position="1335"/>
    </location>
</feature>
<dbReference type="InterPro" id="IPR037151">
    <property type="entry name" value="AlkB-like_sf"/>
</dbReference>
<feature type="region of interest" description="Disordered" evidence="2">
    <location>
        <begin position="716"/>
        <end position="795"/>
    </location>
</feature>
<feature type="compositionally biased region" description="Low complexity" evidence="2">
    <location>
        <begin position="640"/>
        <end position="651"/>
    </location>
</feature>
<dbReference type="PROSITE" id="PS51471">
    <property type="entry name" value="FE2OG_OXY"/>
    <property type="match status" value="1"/>
</dbReference>
<proteinExistence type="inferred from homology"/>
<evidence type="ECO:0000259" key="5">
    <source>
        <dbReference type="PROSITE" id="PS51471"/>
    </source>
</evidence>
<dbReference type="Pfam" id="PF14497">
    <property type="entry name" value="GST_C_3"/>
    <property type="match status" value="1"/>
</dbReference>
<gene>
    <name evidence="6" type="ORF">CLUP02_17430</name>
</gene>
<dbReference type="PROSITE" id="PS50405">
    <property type="entry name" value="GST_CTER"/>
    <property type="match status" value="1"/>
</dbReference>
<dbReference type="Gene3D" id="3.40.50.850">
    <property type="entry name" value="Isochorismatase-like"/>
    <property type="match status" value="1"/>
</dbReference>
<dbReference type="CDD" id="cd00299">
    <property type="entry name" value="GST_C_family"/>
    <property type="match status" value="1"/>
</dbReference>
<dbReference type="InterPro" id="IPR005123">
    <property type="entry name" value="Oxoglu/Fe-dep_dioxygenase_dom"/>
</dbReference>
<dbReference type="InterPro" id="IPR010987">
    <property type="entry name" value="Glutathione-S-Trfase_C-like"/>
</dbReference>
<dbReference type="InterPro" id="IPR036282">
    <property type="entry name" value="Glutathione-S-Trfase_C_sf"/>
</dbReference>
<organism evidence="6 7">
    <name type="scientific">Colletotrichum lupini</name>
    <dbReference type="NCBI Taxonomy" id="145971"/>
    <lineage>
        <taxon>Eukaryota</taxon>
        <taxon>Fungi</taxon>
        <taxon>Dikarya</taxon>
        <taxon>Ascomycota</taxon>
        <taxon>Pezizomycotina</taxon>
        <taxon>Sordariomycetes</taxon>
        <taxon>Hypocreomycetidae</taxon>
        <taxon>Glomerellales</taxon>
        <taxon>Glomerellaceae</taxon>
        <taxon>Colletotrichum</taxon>
        <taxon>Colletotrichum acutatum species complex</taxon>
    </lineage>
</organism>
<protein>
    <submittedName>
        <fullName evidence="6">Isochorismatase</fullName>
    </submittedName>
</protein>
<dbReference type="SUPFAM" id="SSF51197">
    <property type="entry name" value="Clavaminate synthase-like"/>
    <property type="match status" value="1"/>
</dbReference>
<name>A0A9Q8WAD4_9PEZI</name>
<dbReference type="GO" id="GO:0051213">
    <property type="term" value="F:dioxygenase activity"/>
    <property type="evidence" value="ECO:0007669"/>
    <property type="project" value="InterPro"/>
</dbReference>
<dbReference type="InterPro" id="IPR032854">
    <property type="entry name" value="ALKBH3"/>
</dbReference>
<dbReference type="Gene3D" id="2.60.120.590">
    <property type="entry name" value="Alpha-ketoglutarate-dependent dioxygenase AlkB-like"/>
    <property type="match status" value="1"/>
</dbReference>
<comment type="similarity">
    <text evidence="1">Belongs to the isochorismatase family.</text>
</comment>
<accession>A0A9Q8WAD4</accession>
<feature type="compositionally biased region" description="Acidic residues" evidence="2">
    <location>
        <begin position="778"/>
        <end position="790"/>
    </location>
</feature>
<evidence type="ECO:0000313" key="7">
    <source>
        <dbReference type="Proteomes" id="UP000830671"/>
    </source>
</evidence>
<dbReference type="Pfam" id="PF13532">
    <property type="entry name" value="2OG-FeII_Oxy_2"/>
    <property type="match status" value="1"/>
</dbReference>
<feature type="domain" description="Fe2OG dioxygenase" evidence="5">
    <location>
        <begin position="905"/>
        <end position="1030"/>
    </location>
</feature>
<dbReference type="SUPFAM" id="SSF52499">
    <property type="entry name" value="Isochorismatase-like hydrolases"/>
    <property type="match status" value="1"/>
</dbReference>
<feature type="region of interest" description="Disordered" evidence="2">
    <location>
        <begin position="1298"/>
        <end position="1335"/>
    </location>
</feature>
<dbReference type="PANTHER" id="PTHR31212:SF5">
    <property type="entry name" value="ISOCHORISMATASE FAMILY PROTEIN FAMILY (AFU_ORTHOLOGUE AFUA_3G14500)"/>
    <property type="match status" value="1"/>
</dbReference>
<dbReference type="GeneID" id="73351350"/>
<dbReference type="InterPro" id="IPR000868">
    <property type="entry name" value="Isochorismatase-like_dom"/>
</dbReference>
<dbReference type="Proteomes" id="UP000830671">
    <property type="component" value="Chromosome 10"/>
</dbReference>
<feature type="region of interest" description="Disordered" evidence="2">
    <location>
        <begin position="633"/>
        <end position="667"/>
    </location>
</feature>
<dbReference type="Gene3D" id="1.20.1050.10">
    <property type="match status" value="1"/>
</dbReference>
<dbReference type="SUPFAM" id="SSF47616">
    <property type="entry name" value="GST C-terminal domain-like"/>
    <property type="match status" value="1"/>
</dbReference>
<keyword evidence="3" id="KW-0732">Signal</keyword>
<evidence type="ECO:0000259" key="4">
    <source>
        <dbReference type="PROSITE" id="PS50405"/>
    </source>
</evidence>
<dbReference type="InterPro" id="IPR057088">
    <property type="entry name" value="GLRG_09195_Thiored"/>
</dbReference>
<feature type="domain" description="GST C-terminal" evidence="4">
    <location>
        <begin position="1186"/>
        <end position="1306"/>
    </location>
</feature>
<feature type="signal peptide" evidence="3">
    <location>
        <begin position="1"/>
        <end position="15"/>
    </location>
</feature>
<dbReference type="GO" id="GO:0006307">
    <property type="term" value="P:DNA alkylation repair"/>
    <property type="evidence" value="ECO:0007669"/>
    <property type="project" value="InterPro"/>
</dbReference>
<dbReference type="InterPro" id="IPR027450">
    <property type="entry name" value="AlkB-like"/>
</dbReference>
<evidence type="ECO:0000313" key="6">
    <source>
        <dbReference type="EMBL" id="UQC75921.1"/>
    </source>
</evidence>
<dbReference type="Pfam" id="PF24470">
    <property type="entry name" value="Thiored_Isochorism"/>
    <property type="match status" value="1"/>
</dbReference>
<dbReference type="KEGG" id="clup:CLUP02_17430"/>
<feature type="region of interest" description="Disordered" evidence="2">
    <location>
        <begin position="683"/>
        <end position="702"/>
    </location>
</feature>
<evidence type="ECO:0000256" key="2">
    <source>
        <dbReference type="SAM" id="MobiDB-lite"/>
    </source>
</evidence>
<dbReference type="PANTHER" id="PTHR31212">
    <property type="entry name" value="ALPHA-KETOGLUTARATE-DEPENDENT DIOXYGENASE ALKB HOMOLOG 3"/>
    <property type="match status" value="1"/>
</dbReference>
<dbReference type="EMBL" id="CP019472">
    <property type="protein sequence ID" value="UQC75921.1"/>
    <property type="molecule type" value="Genomic_DNA"/>
</dbReference>
<evidence type="ECO:0000256" key="3">
    <source>
        <dbReference type="SAM" id="SignalP"/>
    </source>
</evidence>
<feature type="chain" id="PRO_5040123214" evidence="3">
    <location>
        <begin position="16"/>
        <end position="1335"/>
    </location>
</feature>
<dbReference type="InterPro" id="IPR004046">
    <property type="entry name" value="GST_C"/>
</dbReference>
<dbReference type="CDD" id="cd00431">
    <property type="entry name" value="cysteine_hydrolases"/>
    <property type="match status" value="1"/>
</dbReference>
<keyword evidence="7" id="KW-1185">Reference proteome</keyword>
<dbReference type="RefSeq" id="XP_049137564.1">
    <property type="nucleotide sequence ID" value="XM_049296340.1"/>
</dbReference>
<evidence type="ECO:0000256" key="1">
    <source>
        <dbReference type="ARBA" id="ARBA00006336"/>
    </source>
</evidence>
<reference evidence="6" key="1">
    <citation type="journal article" date="2021" name="Mol. Plant Microbe Interact.">
        <title>Complete Genome Sequence of the Plant-Pathogenic Fungus Colletotrichum lupini.</title>
        <authorList>
            <person name="Baroncelli R."/>
            <person name="Pensec F."/>
            <person name="Da Lio D."/>
            <person name="Boufleur T."/>
            <person name="Vicente I."/>
            <person name="Sarrocco S."/>
            <person name="Picot A."/>
            <person name="Baraldi E."/>
            <person name="Sukno S."/>
            <person name="Thon M."/>
            <person name="Le Floch G."/>
        </authorList>
    </citation>
    <scope>NUCLEOTIDE SEQUENCE</scope>
    <source>
        <strain evidence="6">IMI 504893</strain>
    </source>
</reference>
<sequence length="1335" mass="147256">MKFFALFTYCTAAIASVVPLATDLTNVDVQVRNAGEVFETADSVSLAKLLSRDSASAYEEARRAAGRSLSADTYYYFMNCNEMVEGDYNRATTNKGRWMMDTYSCSHVGLVVGKTSWLGRKFKAHYIHIRTFSDGLGQTHHDYNPYEHQRLIWGGKTTESKANLDRLVDAGRSWLNGAMVITEEHNCMAHYDVFNHQSPFSCLSVIQFVPPSRLLIIGVIRPAYSVLNFPQRGPHAVRSSKHGLGKVEPLIFPTGRNPSLPREEPLYSWNLPYLLLGWRITFAAPLFIEPIRAGAQPNALRFNPQLHDYGLAQFKDSLHRLRLHQPSSAMLESPRPLSRLLSLRYPLFTHRTVTLGPNSTYDQDSELMKPAAFCVLETAASWQYRVWPGPTPAKMFPFDVTAMPTLPTRKGLLVIDFNNDFMSADGALPVTNGNELITRTLELVKAFRKVGDIIWVRSEFDKYRLAAGEQIWATDTIPKPKILESRARRRIGGASKQAPEETFDADPEAFLSQPGPKVVRSGTPGADYPAAVKEAIGKRDINLSKSHYSVFSSGQLIQMMRVKFVHELYICGSLTNIGVHASAMDAATFGYSITLVEDCCGFRSDVRHNASLTKLVEVTGCEVMESEAVIKKLQPKSESKPAAPSSPVVPKRIAEASGVKTPPSADSYKTKLEEQLANLSIKTLKSSASKPPISRPRRDLSGLGCATASDVLEVDVDAGPVSDSDDKEVHKRSKSPMVGKGSLEIEVDTDSVPEKTPIKKQQLPKKIAGEKASSTSDIELEPDSGPDLEPEPAKKPVVMNDKIEVDDSPHATEPLCEGDTTVIHNILPSTMAECIFEKVRDEVSWQRMSHQGGEVPRLVAVQGEVADDGSMPVYRHPSDESPPLFPFTPTVQKIKAEVEKELGHPLNHVLIQFYRSGTDYISEHSDKTLDIVKGSYIANVSLGAERTMVFRTKRRDKDPSGTATPSGEVSLQRQVCRAKLPHNSLCRLGLATNGRWLHAIRQDKRMDRDKTPPELAFDGGRISLTFRQIGTFLDRDSALIWGQGATSKNRETAQTVINGQCPQAVDMVHAFGTENHSSDFDWDKFYGKGFDVLHMSTSPRLCASADPITNMRIALMLAEYGISYGKGSISPSFNWKDSNTGGKDLTAISASLPIRFVDNDVAKSTVQGELAIMLYLDSVYGSEKKEAADKSQIDVAKTFTRFQDGLALLDKWRGLEKDSKSGKRDLAPLKRELATWEGYAGEADFIAGSSMSLADFAVWPVLHEISKDANTESLEATKKLKAYYERIKSTESAAKVLDATQPDTTGAVSADPKTESVIEASKPSESSSGEKLQKD</sequence>
<dbReference type="InterPro" id="IPR036380">
    <property type="entry name" value="Isochorismatase-like_sf"/>
</dbReference>